<evidence type="ECO:0000313" key="3">
    <source>
        <dbReference type="Proteomes" id="UP000318288"/>
    </source>
</evidence>
<gene>
    <name evidence="2" type="ORF">Poly51_18580</name>
</gene>
<dbReference type="EMBL" id="SJPW01000002">
    <property type="protein sequence ID" value="TWU59072.1"/>
    <property type="molecule type" value="Genomic_DNA"/>
</dbReference>
<dbReference type="RefSeq" id="WP_146456419.1">
    <property type="nucleotide sequence ID" value="NZ_SJPW01000002.1"/>
</dbReference>
<dbReference type="InterPro" id="IPR041657">
    <property type="entry name" value="HTH_17"/>
</dbReference>
<organism evidence="2 3">
    <name type="scientific">Rubripirellula tenax</name>
    <dbReference type="NCBI Taxonomy" id="2528015"/>
    <lineage>
        <taxon>Bacteria</taxon>
        <taxon>Pseudomonadati</taxon>
        <taxon>Planctomycetota</taxon>
        <taxon>Planctomycetia</taxon>
        <taxon>Pirellulales</taxon>
        <taxon>Pirellulaceae</taxon>
        <taxon>Rubripirellula</taxon>
    </lineage>
</organism>
<dbReference type="Pfam" id="PF12728">
    <property type="entry name" value="HTH_17"/>
    <property type="match status" value="1"/>
</dbReference>
<dbReference type="InterPro" id="IPR009061">
    <property type="entry name" value="DNA-bd_dom_put_sf"/>
</dbReference>
<reference evidence="2 3" key="1">
    <citation type="submission" date="2019-02" db="EMBL/GenBank/DDBJ databases">
        <title>Deep-cultivation of Planctomycetes and their phenomic and genomic characterization uncovers novel biology.</title>
        <authorList>
            <person name="Wiegand S."/>
            <person name="Jogler M."/>
            <person name="Boedeker C."/>
            <person name="Pinto D."/>
            <person name="Vollmers J."/>
            <person name="Rivas-Marin E."/>
            <person name="Kohn T."/>
            <person name="Peeters S.H."/>
            <person name="Heuer A."/>
            <person name="Rast P."/>
            <person name="Oberbeckmann S."/>
            <person name="Bunk B."/>
            <person name="Jeske O."/>
            <person name="Meyerdierks A."/>
            <person name="Storesund J.E."/>
            <person name="Kallscheuer N."/>
            <person name="Luecker S."/>
            <person name="Lage O.M."/>
            <person name="Pohl T."/>
            <person name="Merkel B.J."/>
            <person name="Hornburger P."/>
            <person name="Mueller R.-W."/>
            <person name="Bruemmer F."/>
            <person name="Labrenz M."/>
            <person name="Spormann A.M."/>
            <person name="Op Den Camp H."/>
            <person name="Overmann J."/>
            <person name="Amann R."/>
            <person name="Jetten M.S.M."/>
            <person name="Mascher T."/>
            <person name="Medema M.H."/>
            <person name="Devos D.P."/>
            <person name="Kaster A.-K."/>
            <person name="Ovreas L."/>
            <person name="Rohde M."/>
            <person name="Galperin M.Y."/>
            <person name="Jogler C."/>
        </authorList>
    </citation>
    <scope>NUCLEOTIDE SEQUENCE [LARGE SCALE GENOMIC DNA]</scope>
    <source>
        <strain evidence="2 3">Poly51</strain>
    </source>
</reference>
<name>A0A5C6FE96_9BACT</name>
<evidence type="ECO:0000313" key="2">
    <source>
        <dbReference type="EMBL" id="TWU59072.1"/>
    </source>
</evidence>
<accession>A0A5C6FE96</accession>
<feature type="domain" description="Helix-turn-helix" evidence="1">
    <location>
        <begin position="18"/>
        <end position="67"/>
    </location>
</feature>
<dbReference type="AlphaFoldDB" id="A0A5C6FE96"/>
<keyword evidence="3" id="KW-1185">Reference proteome</keyword>
<evidence type="ECO:0000259" key="1">
    <source>
        <dbReference type="Pfam" id="PF12728"/>
    </source>
</evidence>
<dbReference type="InterPro" id="IPR010093">
    <property type="entry name" value="SinI_DNA-bd"/>
</dbReference>
<dbReference type="GO" id="GO:0003677">
    <property type="term" value="F:DNA binding"/>
    <property type="evidence" value="ECO:0007669"/>
    <property type="project" value="InterPro"/>
</dbReference>
<sequence length="81" mass="9167">MSQQKRSTPSGDRTVPAMMSVDDVARELGCSPKHIRRMADVGKIPPFVKLGRLSRMPSEVFAEWLRNGCQPVRKASRSRRQ</sequence>
<proteinExistence type="predicted"/>
<comment type="caution">
    <text evidence="2">The sequence shown here is derived from an EMBL/GenBank/DDBJ whole genome shotgun (WGS) entry which is preliminary data.</text>
</comment>
<dbReference type="SUPFAM" id="SSF46955">
    <property type="entry name" value="Putative DNA-binding domain"/>
    <property type="match status" value="1"/>
</dbReference>
<dbReference type="NCBIfam" id="TIGR01764">
    <property type="entry name" value="excise"/>
    <property type="match status" value="1"/>
</dbReference>
<dbReference type="OrthoDB" id="291753at2"/>
<protein>
    <submittedName>
        <fullName evidence="2">Helix-turn-helix domain protein</fullName>
    </submittedName>
</protein>
<dbReference type="Proteomes" id="UP000318288">
    <property type="component" value="Unassembled WGS sequence"/>
</dbReference>